<dbReference type="AlphaFoldDB" id="A0A1G2G7A1"/>
<dbReference type="STRING" id="1802115.A2756_05945"/>
<sequence>MSLLIYWLVVFIDTVGVWYYGRMGRTTKNRIYKDYYWLWWGNFCTAGFALGSAGTRYLFFGSFL</sequence>
<protein>
    <submittedName>
        <fullName evidence="2">Uncharacterized protein</fullName>
    </submittedName>
</protein>
<evidence type="ECO:0000313" key="2">
    <source>
        <dbReference type="EMBL" id="OGZ46126.1"/>
    </source>
</evidence>
<proteinExistence type="predicted"/>
<gene>
    <name evidence="2" type="ORF">A2756_05945</name>
</gene>
<keyword evidence="1" id="KW-0812">Transmembrane</keyword>
<dbReference type="Proteomes" id="UP000177785">
    <property type="component" value="Unassembled WGS sequence"/>
</dbReference>
<feature type="transmembrane region" description="Helical" evidence="1">
    <location>
        <begin position="35"/>
        <end position="59"/>
    </location>
</feature>
<keyword evidence="1" id="KW-1133">Transmembrane helix</keyword>
<comment type="caution">
    <text evidence="2">The sequence shown here is derived from an EMBL/GenBank/DDBJ whole genome shotgun (WGS) entry which is preliminary data.</text>
</comment>
<keyword evidence="1" id="KW-0472">Membrane</keyword>
<evidence type="ECO:0000313" key="3">
    <source>
        <dbReference type="Proteomes" id="UP000177785"/>
    </source>
</evidence>
<reference evidence="2 3" key="1">
    <citation type="journal article" date="2016" name="Nat. Commun.">
        <title>Thousands of microbial genomes shed light on interconnected biogeochemical processes in an aquifer system.</title>
        <authorList>
            <person name="Anantharaman K."/>
            <person name="Brown C.T."/>
            <person name="Hug L.A."/>
            <person name="Sharon I."/>
            <person name="Castelle C.J."/>
            <person name="Probst A.J."/>
            <person name="Thomas B.C."/>
            <person name="Singh A."/>
            <person name="Wilkins M.J."/>
            <person name="Karaoz U."/>
            <person name="Brodie E.L."/>
            <person name="Williams K.H."/>
            <person name="Hubbard S.S."/>
            <person name="Banfield J.F."/>
        </authorList>
    </citation>
    <scope>NUCLEOTIDE SEQUENCE [LARGE SCALE GENOMIC DNA]</scope>
</reference>
<accession>A0A1G2G7A1</accession>
<organism evidence="2 3">
    <name type="scientific">Candidatus Ryanbacteria bacterium RIFCSPHIGHO2_01_FULL_48_27</name>
    <dbReference type="NCBI Taxonomy" id="1802115"/>
    <lineage>
        <taxon>Bacteria</taxon>
        <taxon>Candidatus Ryaniibacteriota</taxon>
    </lineage>
</organism>
<evidence type="ECO:0000256" key="1">
    <source>
        <dbReference type="SAM" id="Phobius"/>
    </source>
</evidence>
<name>A0A1G2G7A1_9BACT</name>
<dbReference type="EMBL" id="MHNL01000001">
    <property type="protein sequence ID" value="OGZ46126.1"/>
    <property type="molecule type" value="Genomic_DNA"/>
</dbReference>
<feature type="transmembrane region" description="Helical" evidence="1">
    <location>
        <begin position="6"/>
        <end position="23"/>
    </location>
</feature>